<reference evidence="8 9" key="1">
    <citation type="submission" date="2022-05" db="EMBL/GenBank/DDBJ databases">
        <title>Genome Resource of Streptomyces lavenduligriseus GA1-1, a Strain with Broad-Spectrum Antifungal Activity against Phytopathogenic Fungi.</title>
        <authorList>
            <person name="Qi D."/>
        </authorList>
    </citation>
    <scope>NUCLEOTIDE SEQUENCE [LARGE SCALE GENOMIC DNA]</scope>
    <source>
        <strain evidence="8 9">GA1-1</strain>
    </source>
</reference>
<dbReference type="PANTHER" id="PTHR23513">
    <property type="entry name" value="INTEGRAL MEMBRANE EFFLUX PROTEIN-RELATED"/>
    <property type="match status" value="1"/>
</dbReference>
<keyword evidence="9" id="KW-1185">Reference proteome</keyword>
<evidence type="ECO:0000256" key="4">
    <source>
        <dbReference type="ARBA" id="ARBA00022989"/>
    </source>
</evidence>
<evidence type="ECO:0000259" key="7">
    <source>
        <dbReference type="PROSITE" id="PS50850"/>
    </source>
</evidence>
<dbReference type="InterPro" id="IPR011701">
    <property type="entry name" value="MFS"/>
</dbReference>
<evidence type="ECO:0000256" key="3">
    <source>
        <dbReference type="ARBA" id="ARBA00022692"/>
    </source>
</evidence>
<keyword evidence="5 6" id="KW-0472">Membrane</keyword>
<gene>
    <name evidence="8" type="ORF">M4438_22450</name>
</gene>
<dbReference type="InterPro" id="IPR036259">
    <property type="entry name" value="MFS_trans_sf"/>
</dbReference>
<feature type="transmembrane region" description="Helical" evidence="6">
    <location>
        <begin position="360"/>
        <end position="382"/>
    </location>
</feature>
<keyword evidence="3 6" id="KW-0812">Transmembrane</keyword>
<dbReference type="Pfam" id="PF07690">
    <property type="entry name" value="MFS_1"/>
    <property type="match status" value="1"/>
</dbReference>
<accession>A0ABT0NZW0</accession>
<feature type="transmembrane region" description="Helical" evidence="6">
    <location>
        <begin position="232"/>
        <end position="253"/>
    </location>
</feature>
<feature type="domain" description="Major facilitator superfamily (MFS) profile" evidence="7">
    <location>
        <begin position="183"/>
        <end position="411"/>
    </location>
</feature>
<feature type="transmembrane region" description="Helical" evidence="6">
    <location>
        <begin position="265"/>
        <end position="286"/>
    </location>
</feature>
<comment type="caution">
    <text evidence="8">The sequence shown here is derived from an EMBL/GenBank/DDBJ whole genome shotgun (WGS) entry which is preliminary data.</text>
</comment>
<comment type="subcellular location">
    <subcellularLocation>
        <location evidence="1">Cell membrane</location>
        <topology evidence="1">Multi-pass membrane protein</topology>
    </subcellularLocation>
</comment>
<feature type="transmembrane region" description="Helical" evidence="6">
    <location>
        <begin position="388"/>
        <end position="408"/>
    </location>
</feature>
<evidence type="ECO:0000256" key="2">
    <source>
        <dbReference type="ARBA" id="ARBA00022475"/>
    </source>
</evidence>
<evidence type="ECO:0000256" key="5">
    <source>
        <dbReference type="ARBA" id="ARBA00023136"/>
    </source>
</evidence>
<keyword evidence="2" id="KW-1003">Cell membrane</keyword>
<evidence type="ECO:0000313" key="8">
    <source>
        <dbReference type="EMBL" id="MCL3996238.1"/>
    </source>
</evidence>
<protein>
    <submittedName>
        <fullName evidence="8">MFS transporter</fullName>
    </submittedName>
</protein>
<dbReference type="PROSITE" id="PS50850">
    <property type="entry name" value="MFS"/>
    <property type="match status" value="1"/>
</dbReference>
<dbReference type="RefSeq" id="WP_249491384.1">
    <property type="nucleotide sequence ID" value="NZ_JAMCCK010000033.1"/>
</dbReference>
<dbReference type="InterPro" id="IPR020846">
    <property type="entry name" value="MFS_dom"/>
</dbReference>
<sequence>MTGISPSGASAKAGAPPPVRRNRDFLLLWTGAGATQLGARTGVIAYPLLVLWGDGTAADAGLVAFAGLLPMLVLQLPAGVLVDRWDRRRLMLVCNVIGLAAMASVVAVVLAGRVWLPHILAVAFVDGAATIFYQLAERTAVRNVVHPDRLSSALAQNEARGRAAGLLGQPVGGAAFSVAGWLPFGVVAAGHLLSLVNLSLVRAPFQEERGPGERDWKAEVRQGLSWLWGQRFLRAAICVVAVTNLLFQIVNMAPLVVIRDHGGSAAQVGLIGLVSGLGGVAGALSAGKLLTGVRLPNILLGTLLSWTVLVPAVALTTQYGALLALYAAMSFTGAALNVGAGAYMAHLVPDEIHGKAMSAVMLASWGANSLGALAAGFLLAAFGTTTVLLGVAAAMLVCTVTAAASPAIRNP</sequence>
<evidence type="ECO:0000256" key="6">
    <source>
        <dbReference type="SAM" id="Phobius"/>
    </source>
</evidence>
<feature type="transmembrane region" description="Helical" evidence="6">
    <location>
        <begin position="298"/>
        <end position="317"/>
    </location>
</feature>
<organism evidence="8 9">
    <name type="scientific">Streptomyces lavenduligriseus</name>
    <dbReference type="NCBI Taxonomy" id="67315"/>
    <lineage>
        <taxon>Bacteria</taxon>
        <taxon>Bacillati</taxon>
        <taxon>Actinomycetota</taxon>
        <taxon>Actinomycetes</taxon>
        <taxon>Kitasatosporales</taxon>
        <taxon>Streptomycetaceae</taxon>
        <taxon>Streptomyces</taxon>
    </lineage>
</organism>
<keyword evidence="4 6" id="KW-1133">Transmembrane helix</keyword>
<dbReference type="EMBL" id="JAMCCK010000033">
    <property type="protein sequence ID" value="MCL3996238.1"/>
    <property type="molecule type" value="Genomic_DNA"/>
</dbReference>
<proteinExistence type="predicted"/>
<feature type="transmembrane region" description="Helical" evidence="6">
    <location>
        <begin position="323"/>
        <end position="348"/>
    </location>
</feature>
<evidence type="ECO:0000256" key="1">
    <source>
        <dbReference type="ARBA" id="ARBA00004651"/>
    </source>
</evidence>
<feature type="transmembrane region" description="Helical" evidence="6">
    <location>
        <begin position="61"/>
        <end position="82"/>
    </location>
</feature>
<evidence type="ECO:0000313" key="9">
    <source>
        <dbReference type="Proteomes" id="UP001202052"/>
    </source>
</evidence>
<dbReference type="PANTHER" id="PTHR23513:SF6">
    <property type="entry name" value="MAJOR FACILITATOR SUPERFAMILY ASSOCIATED DOMAIN-CONTAINING PROTEIN"/>
    <property type="match status" value="1"/>
</dbReference>
<dbReference type="Gene3D" id="1.20.1250.20">
    <property type="entry name" value="MFS general substrate transporter like domains"/>
    <property type="match status" value="1"/>
</dbReference>
<feature type="transmembrane region" description="Helical" evidence="6">
    <location>
        <begin position="89"/>
        <end position="109"/>
    </location>
</feature>
<name>A0ABT0NZW0_9ACTN</name>
<dbReference type="CDD" id="cd06173">
    <property type="entry name" value="MFS_MefA_like"/>
    <property type="match status" value="1"/>
</dbReference>
<dbReference type="SUPFAM" id="SSF103473">
    <property type="entry name" value="MFS general substrate transporter"/>
    <property type="match status" value="1"/>
</dbReference>
<dbReference type="Proteomes" id="UP001202052">
    <property type="component" value="Unassembled WGS sequence"/>
</dbReference>